<proteinExistence type="inferred from homology"/>
<accession>A0A1K1MR47</accession>
<feature type="transmembrane region" description="Helical" evidence="6">
    <location>
        <begin position="129"/>
        <end position="151"/>
    </location>
</feature>
<dbReference type="Gene3D" id="1.20.1260.100">
    <property type="entry name" value="TspO/MBR protein"/>
    <property type="match status" value="1"/>
</dbReference>
<keyword evidence="5 6" id="KW-0472">Membrane</keyword>
<dbReference type="InterPro" id="IPR004307">
    <property type="entry name" value="TspO_MBR"/>
</dbReference>
<keyword evidence="3 6" id="KW-0812">Transmembrane</keyword>
<evidence type="ECO:0000256" key="2">
    <source>
        <dbReference type="ARBA" id="ARBA00007524"/>
    </source>
</evidence>
<evidence type="ECO:0000256" key="3">
    <source>
        <dbReference type="ARBA" id="ARBA00022692"/>
    </source>
</evidence>
<dbReference type="OrthoDB" id="9795496at2"/>
<evidence type="ECO:0000313" key="7">
    <source>
        <dbReference type="EMBL" id="SFW25658.1"/>
    </source>
</evidence>
<keyword evidence="8" id="KW-1185">Reference proteome</keyword>
<feature type="transmembrane region" description="Helical" evidence="6">
    <location>
        <begin position="76"/>
        <end position="94"/>
    </location>
</feature>
<dbReference type="STRING" id="76595.SAMN05660313_00831"/>
<dbReference type="PANTHER" id="PTHR10057:SF0">
    <property type="entry name" value="TRANSLOCATOR PROTEIN"/>
    <property type="match status" value="1"/>
</dbReference>
<evidence type="ECO:0000256" key="1">
    <source>
        <dbReference type="ARBA" id="ARBA00004141"/>
    </source>
</evidence>
<name>A0A1K1MR47_9FLAO</name>
<dbReference type="Pfam" id="PF03073">
    <property type="entry name" value="TspO_MBR"/>
    <property type="match status" value="1"/>
</dbReference>
<feature type="transmembrane region" description="Helical" evidence="6">
    <location>
        <begin position="7"/>
        <end position="25"/>
    </location>
</feature>
<dbReference type="CDD" id="cd15904">
    <property type="entry name" value="TSPO_MBR"/>
    <property type="match status" value="1"/>
</dbReference>
<reference evidence="8" key="1">
    <citation type="submission" date="2016-11" db="EMBL/GenBank/DDBJ databases">
        <authorList>
            <person name="Varghese N."/>
            <person name="Submissions S."/>
        </authorList>
    </citation>
    <scope>NUCLEOTIDE SEQUENCE [LARGE SCALE GENOMIC DNA]</scope>
    <source>
        <strain evidence="8">DSM 24786</strain>
    </source>
</reference>
<dbReference type="GO" id="GO:0033013">
    <property type="term" value="P:tetrapyrrole metabolic process"/>
    <property type="evidence" value="ECO:0007669"/>
    <property type="project" value="UniProtKB-ARBA"/>
</dbReference>
<evidence type="ECO:0000256" key="4">
    <source>
        <dbReference type="ARBA" id="ARBA00022989"/>
    </source>
</evidence>
<dbReference type="PANTHER" id="PTHR10057">
    <property type="entry name" value="PERIPHERAL-TYPE BENZODIAZEPINE RECEPTOR"/>
    <property type="match status" value="1"/>
</dbReference>
<evidence type="ECO:0000313" key="8">
    <source>
        <dbReference type="Proteomes" id="UP000183257"/>
    </source>
</evidence>
<gene>
    <name evidence="7" type="ORF">SAMN05660313_00831</name>
</gene>
<dbReference type="FunFam" id="1.20.1260.100:FF:000001">
    <property type="entry name" value="translocator protein 2"/>
    <property type="match status" value="1"/>
</dbReference>
<organism evidence="7 8">
    <name type="scientific">Cellulophaga fucicola</name>
    <dbReference type="NCBI Taxonomy" id="76595"/>
    <lineage>
        <taxon>Bacteria</taxon>
        <taxon>Pseudomonadati</taxon>
        <taxon>Bacteroidota</taxon>
        <taxon>Flavobacteriia</taxon>
        <taxon>Flavobacteriales</taxon>
        <taxon>Flavobacteriaceae</taxon>
        <taxon>Cellulophaga</taxon>
    </lineage>
</organism>
<keyword evidence="4 6" id="KW-1133">Transmembrane helix</keyword>
<dbReference type="RefSeq" id="WP_072302481.1">
    <property type="nucleotide sequence ID" value="NZ_FPIY01000001.1"/>
</dbReference>
<dbReference type="Proteomes" id="UP000183257">
    <property type="component" value="Unassembled WGS sequence"/>
</dbReference>
<evidence type="ECO:0000256" key="6">
    <source>
        <dbReference type="SAM" id="Phobius"/>
    </source>
</evidence>
<evidence type="ECO:0000256" key="5">
    <source>
        <dbReference type="ARBA" id="ARBA00023136"/>
    </source>
</evidence>
<dbReference type="AlphaFoldDB" id="A0A1K1MR47"/>
<comment type="similarity">
    <text evidence="2">Belongs to the TspO/BZRP family.</text>
</comment>
<comment type="subcellular location">
    <subcellularLocation>
        <location evidence="1">Membrane</location>
        <topology evidence="1">Multi-pass membrane protein</topology>
    </subcellularLocation>
</comment>
<sequence>MKLTKYIILFLILNFSALAIGVLLMDNGAQSTWYLNLNKAPWTPPGWVFGAAWTTIMICFAIYLGYLAKVNNSFKFMIVYAIQWFLNVGWNFAFFNQHNIKTGLVLITALTFLIIYITNKYKNKTKAKWLLLLPYIIWLCIATSLNAYILIYN</sequence>
<protein>
    <submittedName>
        <fullName evidence="7">TspO and MBR related proteins</fullName>
    </submittedName>
</protein>
<dbReference type="PIRSF" id="PIRSF005859">
    <property type="entry name" value="PBR"/>
    <property type="match status" value="1"/>
</dbReference>
<dbReference type="InterPro" id="IPR038330">
    <property type="entry name" value="TspO/MBR-related_sf"/>
</dbReference>
<feature type="transmembrane region" description="Helical" evidence="6">
    <location>
        <begin position="45"/>
        <end position="64"/>
    </location>
</feature>
<feature type="transmembrane region" description="Helical" evidence="6">
    <location>
        <begin position="100"/>
        <end position="117"/>
    </location>
</feature>
<dbReference type="GO" id="GO:0016020">
    <property type="term" value="C:membrane"/>
    <property type="evidence" value="ECO:0007669"/>
    <property type="project" value="UniProtKB-SubCell"/>
</dbReference>
<dbReference type="EMBL" id="FPIY01000001">
    <property type="protein sequence ID" value="SFW25658.1"/>
    <property type="molecule type" value="Genomic_DNA"/>
</dbReference>